<dbReference type="InterPro" id="IPR036086">
    <property type="entry name" value="ParB/Sulfiredoxin_sf"/>
</dbReference>
<evidence type="ECO:0000259" key="2">
    <source>
        <dbReference type="SMART" id="SM00470"/>
    </source>
</evidence>
<dbReference type="SMART" id="SM00470">
    <property type="entry name" value="ParB"/>
    <property type="match status" value="1"/>
</dbReference>
<reference evidence="4" key="1">
    <citation type="journal article" date="2019" name="Int. J. Syst. Evol. Microbiol.">
        <title>The Global Catalogue of Microorganisms (GCM) 10K type strain sequencing project: providing services to taxonomists for standard genome sequencing and annotation.</title>
        <authorList>
            <consortium name="The Broad Institute Genomics Platform"/>
            <consortium name="The Broad Institute Genome Sequencing Center for Infectious Disease"/>
            <person name="Wu L."/>
            <person name="Ma J."/>
        </authorList>
    </citation>
    <scope>NUCLEOTIDE SEQUENCE [LARGE SCALE GENOMIC DNA]</scope>
    <source>
        <strain evidence="4">CGMCC 1.12478</strain>
    </source>
</reference>
<gene>
    <name evidence="3" type="ORF">GCM10011363_41970</name>
</gene>
<dbReference type="SUPFAM" id="SSF110849">
    <property type="entry name" value="ParB/Sulfiredoxin"/>
    <property type="match status" value="1"/>
</dbReference>
<protein>
    <submittedName>
        <fullName evidence="3">Chromosome partitioning protein ParB</fullName>
    </submittedName>
</protein>
<sequence length="342" mass="37841">MAKRKRLTPPNPSYLDTPPALETKSMFSTPRSAPIADVARDASSTAALSEMAESLARARDEGRMVVALPLDEIVMDHLVRDRLVVDATEMQTLKTSLRSRGQQTPIEVMQLEDGRYGLISGWRRCQALSEIAQEDRDDDPTVLALLRRPEEASDAYLAMVEENEIRVDLSYFERARIVAKAVEEGVYGTERTALQMLFRSASRAKRSKIGSFLPVVRALDGVVRFPHGLSERLGLSLAQALNDDPGFAPRLQAQLEAVEVETPEAETALLTKALAVHNQSLKARTETKSAEPEPAFRDETIGAFTLRRHRDGTLSILGAAWPDKLDPDLKRLLKNASGFVPK</sequence>
<dbReference type="CDD" id="cd16405">
    <property type="entry name" value="RepB_like_N"/>
    <property type="match status" value="1"/>
</dbReference>
<keyword evidence="4" id="KW-1185">Reference proteome</keyword>
<dbReference type="Pfam" id="PF02195">
    <property type="entry name" value="ParB_N"/>
    <property type="match status" value="1"/>
</dbReference>
<name>A0ABQ1L8E8_9RHOB</name>
<dbReference type="Proteomes" id="UP000645462">
    <property type="component" value="Unassembled WGS sequence"/>
</dbReference>
<dbReference type="PANTHER" id="PTHR33375:SF1">
    <property type="entry name" value="CHROMOSOME-PARTITIONING PROTEIN PARB-RELATED"/>
    <property type="match status" value="1"/>
</dbReference>
<dbReference type="Gene3D" id="3.90.1530.30">
    <property type="match status" value="1"/>
</dbReference>
<feature type="region of interest" description="Disordered" evidence="1">
    <location>
        <begin position="1"/>
        <end position="28"/>
    </location>
</feature>
<dbReference type="InterPro" id="IPR003115">
    <property type="entry name" value="ParB_N"/>
</dbReference>
<feature type="domain" description="ParB-like N-terminal" evidence="2">
    <location>
        <begin position="66"/>
        <end position="164"/>
    </location>
</feature>
<dbReference type="InterPro" id="IPR037972">
    <property type="entry name" value="RepB_N"/>
</dbReference>
<organism evidence="3 4">
    <name type="scientific">Marivita lacus</name>
    <dbReference type="NCBI Taxonomy" id="1323742"/>
    <lineage>
        <taxon>Bacteria</taxon>
        <taxon>Pseudomonadati</taxon>
        <taxon>Pseudomonadota</taxon>
        <taxon>Alphaproteobacteria</taxon>
        <taxon>Rhodobacterales</taxon>
        <taxon>Roseobacteraceae</taxon>
        <taxon>Marivita</taxon>
    </lineage>
</organism>
<accession>A0ABQ1L8E8</accession>
<proteinExistence type="predicted"/>
<dbReference type="PANTHER" id="PTHR33375">
    <property type="entry name" value="CHROMOSOME-PARTITIONING PROTEIN PARB-RELATED"/>
    <property type="match status" value="1"/>
</dbReference>
<evidence type="ECO:0000256" key="1">
    <source>
        <dbReference type="SAM" id="MobiDB-lite"/>
    </source>
</evidence>
<comment type="caution">
    <text evidence="3">The sequence shown here is derived from an EMBL/GenBank/DDBJ whole genome shotgun (WGS) entry which is preliminary data.</text>
</comment>
<evidence type="ECO:0000313" key="3">
    <source>
        <dbReference type="EMBL" id="GGC20886.1"/>
    </source>
</evidence>
<dbReference type="InterPro" id="IPR050336">
    <property type="entry name" value="Chromosome_partition/occlusion"/>
</dbReference>
<dbReference type="RefSeq" id="WP_188484062.1">
    <property type="nucleotide sequence ID" value="NZ_BMFC01000019.1"/>
</dbReference>
<dbReference type="EMBL" id="BMFC01000019">
    <property type="protein sequence ID" value="GGC20886.1"/>
    <property type="molecule type" value="Genomic_DNA"/>
</dbReference>
<evidence type="ECO:0000313" key="4">
    <source>
        <dbReference type="Proteomes" id="UP000645462"/>
    </source>
</evidence>